<gene>
    <name evidence="1" type="ORF">MCS_01479</name>
</gene>
<accession>A0ABN0GEX7</accession>
<dbReference type="Proteomes" id="UP000008945">
    <property type="component" value="Unassembled WGS sequence"/>
</dbReference>
<name>A0ABN0GEX7_BARDO</name>
<protein>
    <submittedName>
        <fullName evidence="1">Uncharacterized protein</fullName>
    </submittedName>
</protein>
<keyword evidence="2" id="KW-1185">Reference proteome</keyword>
<dbReference type="EMBL" id="AILV01000015">
    <property type="protein sequence ID" value="EJF79752.1"/>
    <property type="molecule type" value="Genomic_DNA"/>
</dbReference>
<evidence type="ECO:0000313" key="1">
    <source>
        <dbReference type="EMBL" id="EJF79752.1"/>
    </source>
</evidence>
<proteinExistence type="predicted"/>
<organism evidence="1 2">
    <name type="scientific">Bartonella doshiae NCTC 12862 = ATCC 700133</name>
    <dbReference type="NCBI Taxonomy" id="1094553"/>
    <lineage>
        <taxon>Bacteria</taxon>
        <taxon>Pseudomonadati</taxon>
        <taxon>Pseudomonadota</taxon>
        <taxon>Alphaproteobacteria</taxon>
        <taxon>Hyphomicrobiales</taxon>
        <taxon>Bartonellaceae</taxon>
        <taxon>Bartonella</taxon>
    </lineage>
</organism>
<reference evidence="1 2" key="1">
    <citation type="submission" date="2012-03" db="EMBL/GenBank/DDBJ databases">
        <title>The Genome Sequence of Bartonella doshiae NCTC 12862.</title>
        <authorList>
            <consortium name="The Broad Institute Genome Sequencing Platform"/>
            <consortium name="The Broad Institute Genome Sequencing Center for Infectious Disease"/>
            <person name="Feldgarden M."/>
            <person name="Kirby J."/>
            <person name="Kosoy M."/>
            <person name="Birtles R."/>
            <person name="Probert W.S."/>
            <person name="Chiaraviglio L."/>
            <person name="Young S.K."/>
            <person name="Zeng Q."/>
            <person name="Gargeya S."/>
            <person name="Fitzgerald M."/>
            <person name="Haas B."/>
            <person name="Abouelleil A."/>
            <person name="Alvarado L."/>
            <person name="Arachchi H.M."/>
            <person name="Berlin A."/>
            <person name="Chapman S.B."/>
            <person name="Gearin G."/>
            <person name="Goldberg J."/>
            <person name="Griggs A."/>
            <person name="Gujja S."/>
            <person name="Hansen M."/>
            <person name="Heiman D."/>
            <person name="Howarth C."/>
            <person name="Larimer J."/>
            <person name="Lui A."/>
            <person name="MacDonald P.J.P."/>
            <person name="McCowen C."/>
            <person name="Montmayeur A."/>
            <person name="Murphy C."/>
            <person name="Neiman D."/>
            <person name="Pearson M."/>
            <person name="Priest M."/>
            <person name="Roberts A."/>
            <person name="Saif S."/>
            <person name="Shea T."/>
            <person name="Sisk P."/>
            <person name="Stolte C."/>
            <person name="Sykes S."/>
            <person name="Wortman J."/>
            <person name="Nusbaum C."/>
            <person name="Birren B."/>
        </authorList>
    </citation>
    <scope>NUCLEOTIDE SEQUENCE [LARGE SCALE GENOMIC DNA]</scope>
    <source>
        <strain evidence="1 2">NCTC 12862</strain>
    </source>
</reference>
<sequence length="103" mass="11402">MTASGLLTYVSDNKQTSVGLENHQYDFVGGVIGGNPATLYQVPTGSNRWKEWWQMLTSYPNVHACYGHADQGCEHAYGASYKHHDQIDSIKSGKSGGKNEYIF</sequence>
<evidence type="ECO:0000313" key="2">
    <source>
        <dbReference type="Proteomes" id="UP000008945"/>
    </source>
</evidence>
<comment type="caution">
    <text evidence="1">The sequence shown here is derived from an EMBL/GenBank/DDBJ whole genome shotgun (WGS) entry which is preliminary data.</text>
</comment>